<comment type="caution">
    <text evidence="2">The sequence shown here is derived from an EMBL/GenBank/DDBJ whole genome shotgun (WGS) entry which is preliminary data.</text>
</comment>
<keyword evidence="1" id="KW-0812">Transmembrane</keyword>
<accession>A0A3N6MAW9</accession>
<name>A0A3N6MAW9_NATCH</name>
<reference evidence="2 3" key="1">
    <citation type="submission" date="2018-10" db="EMBL/GenBank/DDBJ databases">
        <title>Natrarchaeobius chitinivorans gen. nov., sp. nov., and Natrarchaeobius haloalkaliphilus sp. nov., alkaliphilic, chitin-utilizing haloarchaea from hypersaline alkaline lakes.</title>
        <authorList>
            <person name="Sorokin D.Y."/>
            <person name="Elcheninov A.G."/>
            <person name="Kostrikina N.A."/>
            <person name="Bale N.J."/>
            <person name="Sinninghe Damste J.S."/>
            <person name="Khijniak T.V."/>
            <person name="Kublanov I.V."/>
            <person name="Toshchakov S.V."/>
        </authorList>
    </citation>
    <scope>NUCLEOTIDE SEQUENCE [LARGE SCALE GENOMIC DNA]</scope>
    <source>
        <strain evidence="2 3">AArcht7</strain>
    </source>
</reference>
<keyword evidence="1" id="KW-0472">Membrane</keyword>
<keyword evidence="1" id="KW-1133">Transmembrane helix</keyword>
<proteinExistence type="predicted"/>
<dbReference type="EMBL" id="REFZ01000008">
    <property type="protein sequence ID" value="RQG99677.1"/>
    <property type="molecule type" value="Genomic_DNA"/>
</dbReference>
<feature type="transmembrane region" description="Helical" evidence="1">
    <location>
        <begin position="22"/>
        <end position="44"/>
    </location>
</feature>
<keyword evidence="3" id="KW-1185">Reference proteome</keyword>
<dbReference type="AlphaFoldDB" id="A0A3N6MAW9"/>
<gene>
    <name evidence="2" type="ORF">EA472_13555</name>
</gene>
<evidence type="ECO:0000256" key="1">
    <source>
        <dbReference type="SAM" id="Phobius"/>
    </source>
</evidence>
<organism evidence="2 3">
    <name type="scientific">Natrarchaeobius chitinivorans</name>
    <dbReference type="NCBI Taxonomy" id="1679083"/>
    <lineage>
        <taxon>Archaea</taxon>
        <taxon>Methanobacteriati</taxon>
        <taxon>Methanobacteriota</taxon>
        <taxon>Stenosarchaea group</taxon>
        <taxon>Halobacteria</taxon>
        <taxon>Halobacteriales</taxon>
        <taxon>Natrialbaceae</taxon>
        <taxon>Natrarchaeobius</taxon>
    </lineage>
</organism>
<sequence length="267" mass="29018">MRQTRFTAAFGSTTDDRGVTEVLSFVLVFSIVLTSVILVGLVGFQAIEDYQENEKLGNAERAMDAFADNANDVVRNDGVTHRSGTLTLREGTVSPGEAGTTLDATVYDEHGSPTWNWSDEYAGEDLGAFVYETDSMTVAYEGGGVFRGSGDGSSAVISDPMVTCRERTDTALVSLVKISHGDRSIQSTEGMEFRLSKVDGETVRKFETGTENVTVEVEDGPHRGGWETYFENAEGWEWDETENAAVCDADSVSIDVVEVQIDYPELG</sequence>
<dbReference type="Pfam" id="PF23960">
    <property type="entry name" value="DUF7289"/>
    <property type="match status" value="1"/>
</dbReference>
<evidence type="ECO:0000313" key="3">
    <source>
        <dbReference type="Proteomes" id="UP000281431"/>
    </source>
</evidence>
<dbReference type="OrthoDB" id="118051at2157"/>
<protein>
    <submittedName>
        <fullName evidence="2">Uncharacterized protein</fullName>
    </submittedName>
</protein>
<evidence type="ECO:0000313" key="2">
    <source>
        <dbReference type="EMBL" id="RQG99677.1"/>
    </source>
</evidence>
<dbReference type="InterPro" id="IPR055713">
    <property type="entry name" value="DUF7289"/>
</dbReference>
<dbReference type="Proteomes" id="UP000281431">
    <property type="component" value="Unassembled WGS sequence"/>
</dbReference>